<gene>
    <name evidence="2" type="ORF">BDN71DRAFT_1446869</name>
</gene>
<proteinExistence type="predicted"/>
<evidence type="ECO:0000313" key="3">
    <source>
        <dbReference type="Proteomes" id="UP000807025"/>
    </source>
</evidence>
<comment type="caution">
    <text evidence="2">The sequence shown here is derived from an EMBL/GenBank/DDBJ whole genome shotgun (WGS) entry which is preliminary data.</text>
</comment>
<feature type="region of interest" description="Disordered" evidence="1">
    <location>
        <begin position="286"/>
        <end position="310"/>
    </location>
</feature>
<sequence>MGLAHSKNGVINEEDKKALRRANFEASTASSDGNWHQARAEDVLSKLEQAALLAHVPNLQEAANLAISLLDVIPSLRGNKSVFRSLAADGCGLLYVVICSCEGCDQEGRVLPQYLIHCLSVLLGKIKEAVDVGASRGVVSSFLFRGDDAKRIQECKEEARRYLHIFGLQSHSTVREALYRIQRRQGAILEALEARTASSQGGKTPLDLSTSAAATSTHATTGPSTPPAAWTSYGNIVNNGEATFNSVDGNYVVDNSTTNASSINSGNIMNKSTINSNNAVHSRRANRSMGSGTVPGGPPRGYFRTKGKKA</sequence>
<organism evidence="2 3">
    <name type="scientific">Pleurotus eryngii</name>
    <name type="common">Boletus of the steppes</name>
    <dbReference type="NCBI Taxonomy" id="5323"/>
    <lineage>
        <taxon>Eukaryota</taxon>
        <taxon>Fungi</taxon>
        <taxon>Dikarya</taxon>
        <taxon>Basidiomycota</taxon>
        <taxon>Agaricomycotina</taxon>
        <taxon>Agaricomycetes</taxon>
        <taxon>Agaricomycetidae</taxon>
        <taxon>Agaricales</taxon>
        <taxon>Pleurotineae</taxon>
        <taxon>Pleurotaceae</taxon>
        <taxon>Pleurotus</taxon>
    </lineage>
</organism>
<feature type="region of interest" description="Disordered" evidence="1">
    <location>
        <begin position="199"/>
        <end position="228"/>
    </location>
</feature>
<name>A0A9P5ZXS1_PLEER</name>
<dbReference type="AlphaFoldDB" id="A0A9P5ZXS1"/>
<dbReference type="EMBL" id="MU154557">
    <property type="protein sequence ID" value="KAF9495934.1"/>
    <property type="molecule type" value="Genomic_DNA"/>
</dbReference>
<reference evidence="2" key="1">
    <citation type="submission" date="2020-11" db="EMBL/GenBank/DDBJ databases">
        <authorList>
            <consortium name="DOE Joint Genome Institute"/>
            <person name="Ahrendt S."/>
            <person name="Riley R."/>
            <person name="Andreopoulos W."/>
            <person name="Labutti K."/>
            <person name="Pangilinan J."/>
            <person name="Ruiz-Duenas F.J."/>
            <person name="Barrasa J.M."/>
            <person name="Sanchez-Garcia M."/>
            <person name="Camarero S."/>
            <person name="Miyauchi S."/>
            <person name="Serrano A."/>
            <person name="Linde D."/>
            <person name="Babiker R."/>
            <person name="Drula E."/>
            <person name="Ayuso-Fernandez I."/>
            <person name="Pacheco R."/>
            <person name="Padilla G."/>
            <person name="Ferreira P."/>
            <person name="Barriuso J."/>
            <person name="Kellner H."/>
            <person name="Castanera R."/>
            <person name="Alfaro M."/>
            <person name="Ramirez L."/>
            <person name="Pisabarro A.G."/>
            <person name="Kuo A."/>
            <person name="Tritt A."/>
            <person name="Lipzen A."/>
            <person name="He G."/>
            <person name="Yan M."/>
            <person name="Ng V."/>
            <person name="Cullen D."/>
            <person name="Martin F."/>
            <person name="Rosso M.-N."/>
            <person name="Henrissat B."/>
            <person name="Hibbett D."/>
            <person name="Martinez A.T."/>
            <person name="Grigoriev I.V."/>
        </authorList>
    </citation>
    <scope>NUCLEOTIDE SEQUENCE</scope>
    <source>
        <strain evidence="2">ATCC 90797</strain>
    </source>
</reference>
<keyword evidence="3" id="KW-1185">Reference proteome</keyword>
<accession>A0A9P5ZXS1</accession>
<evidence type="ECO:0000313" key="2">
    <source>
        <dbReference type="EMBL" id="KAF9495934.1"/>
    </source>
</evidence>
<feature type="compositionally biased region" description="Low complexity" evidence="1">
    <location>
        <begin position="209"/>
        <end position="228"/>
    </location>
</feature>
<evidence type="ECO:0000256" key="1">
    <source>
        <dbReference type="SAM" id="MobiDB-lite"/>
    </source>
</evidence>
<dbReference type="Proteomes" id="UP000807025">
    <property type="component" value="Unassembled WGS sequence"/>
</dbReference>
<dbReference type="OrthoDB" id="192148at2759"/>
<dbReference type="CDD" id="cd21037">
    <property type="entry name" value="MLKL_NTD"/>
    <property type="match status" value="1"/>
</dbReference>
<protein>
    <submittedName>
        <fullName evidence="2">Uncharacterized protein</fullName>
    </submittedName>
</protein>
<dbReference type="InterPro" id="IPR059179">
    <property type="entry name" value="MLKL-like_MCAfunc"/>
</dbReference>